<dbReference type="Pfam" id="PF00067">
    <property type="entry name" value="p450"/>
    <property type="match status" value="1"/>
</dbReference>
<keyword evidence="10" id="KW-0503">Monooxygenase</keyword>
<gene>
    <name evidence="12" type="ORF">RSOLAG1IB_01398</name>
</gene>
<evidence type="ECO:0000256" key="9">
    <source>
        <dbReference type="ARBA" id="ARBA00023004"/>
    </source>
</evidence>
<evidence type="ECO:0008006" key="14">
    <source>
        <dbReference type="Google" id="ProtNLM"/>
    </source>
</evidence>
<dbReference type="STRING" id="1108050.A0A0B7FGQ6"/>
<proteinExistence type="inferred from homology"/>
<evidence type="ECO:0000256" key="6">
    <source>
        <dbReference type="ARBA" id="ARBA00022723"/>
    </source>
</evidence>
<dbReference type="OrthoDB" id="3196312at2759"/>
<dbReference type="GO" id="GO:0004497">
    <property type="term" value="F:monooxygenase activity"/>
    <property type="evidence" value="ECO:0007669"/>
    <property type="project" value="UniProtKB-KW"/>
</dbReference>
<accession>A0A0B7FGQ6</accession>
<evidence type="ECO:0000256" key="8">
    <source>
        <dbReference type="ARBA" id="ARBA00023002"/>
    </source>
</evidence>
<dbReference type="PANTHER" id="PTHR46300:SF2">
    <property type="entry name" value="CYTOCHROME P450 MONOOXYGENASE ALNH-RELATED"/>
    <property type="match status" value="1"/>
</dbReference>
<dbReference type="GO" id="GO:0005506">
    <property type="term" value="F:iron ion binding"/>
    <property type="evidence" value="ECO:0007669"/>
    <property type="project" value="InterPro"/>
</dbReference>
<sequence length="190" mass="21880">MPPGPPPLPIIGNIHQLKPENIFKQLCELNEKYGTIASLKIGSSNMIVIAGDGSIIRELFDKRGGIYSNRPLEITTEIAGRGDHALWERDTKKWRVARKQMVQHYPRTAKNHYTQIQEAESVQLLYDFLHLPEHHMHHPMRYATSVVTCLSELHPQSHTFSLVETITTLYYSKIMELDLHAQHSWNKASY</sequence>
<keyword evidence="9" id="KW-0408">Iron</keyword>
<dbReference type="InterPro" id="IPR036396">
    <property type="entry name" value="Cyt_P450_sf"/>
</dbReference>
<dbReference type="InterPro" id="IPR050364">
    <property type="entry name" value="Cytochrome_P450_fung"/>
</dbReference>
<reference evidence="12 13" key="1">
    <citation type="submission" date="2014-11" db="EMBL/GenBank/DDBJ databases">
        <authorList>
            <person name="Wibberg Daniel"/>
        </authorList>
    </citation>
    <scope>NUCLEOTIDE SEQUENCE [LARGE SCALE GENOMIC DNA]</scope>
    <source>
        <strain evidence="12">Rhizoctonia solani AG1-IB 7/3/14</strain>
    </source>
</reference>
<dbReference type="EMBL" id="LN679101">
    <property type="protein sequence ID" value="CEL55388.1"/>
    <property type="molecule type" value="Genomic_DNA"/>
</dbReference>
<dbReference type="SUPFAM" id="SSF48264">
    <property type="entry name" value="Cytochrome P450"/>
    <property type="match status" value="1"/>
</dbReference>
<organism evidence="12 13">
    <name type="scientific">Thanatephorus cucumeris (strain AG1-IB / isolate 7/3/14)</name>
    <name type="common">Lettuce bottom rot fungus</name>
    <name type="synonym">Rhizoctonia solani</name>
    <dbReference type="NCBI Taxonomy" id="1108050"/>
    <lineage>
        <taxon>Eukaryota</taxon>
        <taxon>Fungi</taxon>
        <taxon>Dikarya</taxon>
        <taxon>Basidiomycota</taxon>
        <taxon>Agaricomycotina</taxon>
        <taxon>Agaricomycetes</taxon>
        <taxon>Cantharellales</taxon>
        <taxon>Ceratobasidiaceae</taxon>
        <taxon>Rhizoctonia</taxon>
        <taxon>Rhizoctonia solani AG-1</taxon>
    </lineage>
</organism>
<keyword evidence="7" id="KW-1133">Transmembrane helix</keyword>
<dbReference type="InterPro" id="IPR001128">
    <property type="entry name" value="Cyt_P450"/>
</dbReference>
<dbReference type="AlphaFoldDB" id="A0A0B7FGQ6"/>
<evidence type="ECO:0000256" key="11">
    <source>
        <dbReference type="ARBA" id="ARBA00023136"/>
    </source>
</evidence>
<name>A0A0B7FGQ6_THACB</name>
<keyword evidence="8" id="KW-0560">Oxidoreductase</keyword>
<evidence type="ECO:0000256" key="2">
    <source>
        <dbReference type="ARBA" id="ARBA00004370"/>
    </source>
</evidence>
<keyword evidence="5" id="KW-0812">Transmembrane</keyword>
<evidence type="ECO:0000256" key="4">
    <source>
        <dbReference type="ARBA" id="ARBA00022617"/>
    </source>
</evidence>
<dbReference type="Proteomes" id="UP000059188">
    <property type="component" value="Unassembled WGS sequence"/>
</dbReference>
<evidence type="ECO:0000313" key="13">
    <source>
        <dbReference type="Proteomes" id="UP000059188"/>
    </source>
</evidence>
<evidence type="ECO:0000313" key="12">
    <source>
        <dbReference type="EMBL" id="CEL55388.1"/>
    </source>
</evidence>
<dbReference type="GO" id="GO:0020037">
    <property type="term" value="F:heme binding"/>
    <property type="evidence" value="ECO:0007669"/>
    <property type="project" value="InterPro"/>
</dbReference>
<comment type="similarity">
    <text evidence="3">Belongs to the cytochrome P450 family.</text>
</comment>
<keyword evidence="6" id="KW-0479">Metal-binding</keyword>
<evidence type="ECO:0000256" key="5">
    <source>
        <dbReference type="ARBA" id="ARBA00022692"/>
    </source>
</evidence>
<evidence type="ECO:0000256" key="7">
    <source>
        <dbReference type="ARBA" id="ARBA00022989"/>
    </source>
</evidence>
<protein>
    <recommendedName>
        <fullName evidence="14">Cytochrome P450 domain-containing protein</fullName>
    </recommendedName>
</protein>
<evidence type="ECO:0000256" key="3">
    <source>
        <dbReference type="ARBA" id="ARBA00010617"/>
    </source>
</evidence>
<dbReference type="GO" id="GO:0016020">
    <property type="term" value="C:membrane"/>
    <property type="evidence" value="ECO:0007669"/>
    <property type="project" value="UniProtKB-SubCell"/>
</dbReference>
<dbReference type="GO" id="GO:0016705">
    <property type="term" value="F:oxidoreductase activity, acting on paired donors, with incorporation or reduction of molecular oxygen"/>
    <property type="evidence" value="ECO:0007669"/>
    <property type="project" value="InterPro"/>
</dbReference>
<dbReference type="Gene3D" id="1.10.630.10">
    <property type="entry name" value="Cytochrome P450"/>
    <property type="match status" value="1"/>
</dbReference>
<keyword evidence="13" id="KW-1185">Reference proteome</keyword>
<dbReference type="PANTHER" id="PTHR46300">
    <property type="entry name" value="P450, PUTATIVE (EUROFUNG)-RELATED-RELATED"/>
    <property type="match status" value="1"/>
</dbReference>
<evidence type="ECO:0000256" key="1">
    <source>
        <dbReference type="ARBA" id="ARBA00001971"/>
    </source>
</evidence>
<keyword evidence="4" id="KW-0349">Heme</keyword>
<keyword evidence="11" id="KW-0472">Membrane</keyword>
<comment type="cofactor">
    <cofactor evidence="1">
        <name>heme</name>
        <dbReference type="ChEBI" id="CHEBI:30413"/>
    </cofactor>
</comment>
<comment type="subcellular location">
    <subcellularLocation>
        <location evidence="2">Membrane</location>
    </subcellularLocation>
</comment>
<evidence type="ECO:0000256" key="10">
    <source>
        <dbReference type="ARBA" id="ARBA00023033"/>
    </source>
</evidence>